<evidence type="ECO:0000313" key="5">
    <source>
        <dbReference type="Proteomes" id="UP001419268"/>
    </source>
</evidence>
<evidence type="ECO:0000256" key="2">
    <source>
        <dbReference type="ARBA" id="ARBA00022559"/>
    </source>
</evidence>
<dbReference type="GO" id="GO:0004601">
    <property type="term" value="F:peroxidase activity"/>
    <property type="evidence" value="ECO:0007669"/>
    <property type="project" value="UniProtKB-KW"/>
</dbReference>
<dbReference type="GO" id="GO:0006979">
    <property type="term" value="P:response to oxidative stress"/>
    <property type="evidence" value="ECO:0007669"/>
    <property type="project" value="InterPro"/>
</dbReference>
<comment type="caution">
    <text evidence="4">The sequence shown here is derived from an EMBL/GenBank/DDBJ whole genome shotgun (WGS) entry which is preliminary data.</text>
</comment>
<organism evidence="4 5">
    <name type="scientific">Stephania cephalantha</name>
    <dbReference type="NCBI Taxonomy" id="152367"/>
    <lineage>
        <taxon>Eukaryota</taxon>
        <taxon>Viridiplantae</taxon>
        <taxon>Streptophyta</taxon>
        <taxon>Embryophyta</taxon>
        <taxon>Tracheophyta</taxon>
        <taxon>Spermatophyta</taxon>
        <taxon>Magnoliopsida</taxon>
        <taxon>Ranunculales</taxon>
        <taxon>Menispermaceae</taxon>
        <taxon>Menispermoideae</taxon>
        <taxon>Cissampelideae</taxon>
        <taxon>Stephania</taxon>
    </lineage>
</organism>
<name>A0AAP0KPT5_9MAGN</name>
<protein>
    <recommendedName>
        <fullName evidence="6">Glutathione peroxidase</fullName>
    </recommendedName>
</protein>
<dbReference type="InterPro" id="IPR036249">
    <property type="entry name" value="Thioredoxin-like_sf"/>
</dbReference>
<dbReference type="Pfam" id="PF00255">
    <property type="entry name" value="GSHPx"/>
    <property type="match status" value="1"/>
</dbReference>
<gene>
    <name evidence="4" type="ORF">Scep_003060</name>
</gene>
<dbReference type="Gene3D" id="3.40.30.10">
    <property type="entry name" value="Glutaredoxin"/>
    <property type="match status" value="1"/>
</dbReference>
<accession>A0AAP0KPT5</accession>
<evidence type="ECO:0000256" key="1">
    <source>
        <dbReference type="ARBA" id="ARBA00006926"/>
    </source>
</evidence>
<dbReference type="EMBL" id="JBBNAG010000002">
    <property type="protein sequence ID" value="KAK9156486.1"/>
    <property type="molecule type" value="Genomic_DNA"/>
</dbReference>
<dbReference type="SUPFAM" id="SSF52833">
    <property type="entry name" value="Thioredoxin-like"/>
    <property type="match status" value="1"/>
</dbReference>
<reference evidence="4 5" key="1">
    <citation type="submission" date="2024-01" db="EMBL/GenBank/DDBJ databases">
        <title>Genome assemblies of Stephania.</title>
        <authorList>
            <person name="Yang L."/>
        </authorList>
    </citation>
    <scope>NUCLEOTIDE SEQUENCE [LARGE SCALE GENOMIC DNA]</scope>
    <source>
        <strain evidence="4">JXDWG</strain>
        <tissue evidence="4">Leaf</tissue>
    </source>
</reference>
<sequence>MRGIPKSCSPSLAVCFSFVDAKGTDVDLSTYKGKALLIVNVASQWYDEIFSLVLGLEILAFPCNRFGGREPGTNERIVEFACTRFKVSIPYLTSRSHGVEVAVTWRPHVRITPFEKALSRTRRATSPPPHQMDSPIFPPPPPLRHVRDVPADVASWLRVVLAALSPRHCRPASRIMRGDNPHNP</sequence>
<dbReference type="PANTHER" id="PTHR11592:SF118">
    <property type="entry name" value="PHOSPHOLIPID HYDROPEROXIDE GLUTATHIONE PEROXIDASE 6, MITOCHONDRIAL-RELATED"/>
    <property type="match status" value="1"/>
</dbReference>
<keyword evidence="5" id="KW-1185">Reference proteome</keyword>
<dbReference type="GO" id="GO:0005829">
    <property type="term" value="C:cytosol"/>
    <property type="evidence" value="ECO:0007669"/>
    <property type="project" value="TreeGrafter"/>
</dbReference>
<dbReference type="Proteomes" id="UP001419268">
    <property type="component" value="Unassembled WGS sequence"/>
</dbReference>
<evidence type="ECO:0000256" key="3">
    <source>
        <dbReference type="ARBA" id="ARBA00023002"/>
    </source>
</evidence>
<dbReference type="InterPro" id="IPR000889">
    <property type="entry name" value="Glutathione_peroxidase"/>
</dbReference>
<proteinExistence type="inferred from homology"/>
<comment type="similarity">
    <text evidence="1">Belongs to the glutathione peroxidase family.</text>
</comment>
<keyword evidence="2" id="KW-0575">Peroxidase</keyword>
<evidence type="ECO:0000313" key="4">
    <source>
        <dbReference type="EMBL" id="KAK9156486.1"/>
    </source>
</evidence>
<evidence type="ECO:0008006" key="6">
    <source>
        <dbReference type="Google" id="ProtNLM"/>
    </source>
</evidence>
<keyword evidence="3" id="KW-0560">Oxidoreductase</keyword>
<dbReference type="PROSITE" id="PS51355">
    <property type="entry name" value="GLUTATHIONE_PEROXID_3"/>
    <property type="match status" value="1"/>
</dbReference>
<dbReference type="PANTHER" id="PTHR11592">
    <property type="entry name" value="GLUTATHIONE PEROXIDASE"/>
    <property type="match status" value="1"/>
</dbReference>
<dbReference type="AlphaFoldDB" id="A0AAP0KPT5"/>